<dbReference type="GO" id="GO:0015343">
    <property type="term" value="F:siderophore-iron transmembrane transporter activity"/>
    <property type="evidence" value="ECO:0007669"/>
    <property type="project" value="TreeGrafter"/>
</dbReference>
<evidence type="ECO:0000256" key="6">
    <source>
        <dbReference type="ARBA" id="ARBA00023065"/>
    </source>
</evidence>
<evidence type="ECO:0000256" key="5">
    <source>
        <dbReference type="ARBA" id="ARBA00022989"/>
    </source>
</evidence>
<keyword evidence="3" id="KW-0813">Transport</keyword>
<dbReference type="Proteomes" id="UP000001997">
    <property type="component" value="Unassembled WGS sequence"/>
</dbReference>
<dbReference type="InterPro" id="IPR036259">
    <property type="entry name" value="MFS_trans_sf"/>
</dbReference>
<keyword evidence="5 8" id="KW-1133">Transmembrane helix</keyword>
<reference evidence="9 10" key="1">
    <citation type="journal article" date="2009" name="Nature">
        <title>Evolution of pathogenicity and sexual reproduction in eight Candida genomes.</title>
        <authorList>
            <person name="Butler G."/>
            <person name="Rasmussen M.D."/>
            <person name="Lin M.F."/>
            <person name="Santos M.A."/>
            <person name="Sakthikumar S."/>
            <person name="Munro C.A."/>
            <person name="Rheinbay E."/>
            <person name="Grabherr M."/>
            <person name="Forche A."/>
            <person name="Reedy J.L."/>
            <person name="Agrafioti I."/>
            <person name="Arnaud M.B."/>
            <person name="Bates S."/>
            <person name="Brown A.J."/>
            <person name="Brunke S."/>
            <person name="Costanzo M.C."/>
            <person name="Fitzpatrick D.A."/>
            <person name="de Groot P.W."/>
            <person name="Harris D."/>
            <person name="Hoyer L.L."/>
            <person name="Hube B."/>
            <person name="Klis F.M."/>
            <person name="Kodira C."/>
            <person name="Lennard N."/>
            <person name="Logue M.E."/>
            <person name="Martin R."/>
            <person name="Neiman A.M."/>
            <person name="Nikolaou E."/>
            <person name="Quail M.A."/>
            <person name="Quinn J."/>
            <person name="Santos M.C."/>
            <person name="Schmitzberger F.F."/>
            <person name="Sherlock G."/>
            <person name="Shah P."/>
            <person name="Silverstein K.A."/>
            <person name="Skrzypek M.S."/>
            <person name="Soll D."/>
            <person name="Staggs R."/>
            <person name="Stansfield I."/>
            <person name="Stumpf M.P."/>
            <person name="Sudbery P.E."/>
            <person name="Srikantha T."/>
            <person name="Zeng Q."/>
            <person name="Berman J."/>
            <person name="Berriman M."/>
            <person name="Heitman J."/>
            <person name="Gow N.A."/>
            <person name="Lorenz M.C."/>
            <person name="Birren B.W."/>
            <person name="Kellis M."/>
            <person name="Cuomo C.A."/>
        </authorList>
    </citation>
    <scope>NUCLEOTIDE SEQUENCE [LARGE SCALE GENOMIC DNA]</scope>
    <source>
        <strain evidence="10">ATCC 6260 / CBS 566 / DSM 6381 / JCM 1539 / NBRC 10279 / NRRL Y-324</strain>
    </source>
</reference>
<dbReference type="eggNOG" id="KOG0254">
    <property type="taxonomic scope" value="Eukaryota"/>
</dbReference>
<evidence type="ECO:0000256" key="8">
    <source>
        <dbReference type="SAM" id="Phobius"/>
    </source>
</evidence>
<evidence type="ECO:0000256" key="3">
    <source>
        <dbReference type="ARBA" id="ARBA00022448"/>
    </source>
</evidence>
<organism evidence="9 10">
    <name type="scientific">Meyerozyma guilliermondii (strain ATCC 6260 / CBS 566 / DSM 6381 / JCM 1539 / NBRC 10279 / NRRL Y-324)</name>
    <name type="common">Yeast</name>
    <name type="synonym">Candida guilliermondii</name>
    <dbReference type="NCBI Taxonomy" id="294746"/>
    <lineage>
        <taxon>Eukaryota</taxon>
        <taxon>Fungi</taxon>
        <taxon>Dikarya</taxon>
        <taxon>Ascomycota</taxon>
        <taxon>Saccharomycotina</taxon>
        <taxon>Pichiomycetes</taxon>
        <taxon>Debaryomycetaceae</taxon>
        <taxon>Meyerozyma</taxon>
    </lineage>
</organism>
<feature type="transmembrane region" description="Helical" evidence="8">
    <location>
        <begin position="138"/>
        <end position="158"/>
    </location>
</feature>
<feature type="transmembrane region" description="Helical" evidence="8">
    <location>
        <begin position="204"/>
        <end position="227"/>
    </location>
</feature>
<feature type="transmembrane region" description="Helical" evidence="8">
    <location>
        <begin position="293"/>
        <end position="312"/>
    </location>
</feature>
<evidence type="ECO:0000256" key="1">
    <source>
        <dbReference type="ARBA" id="ARBA00004127"/>
    </source>
</evidence>
<keyword evidence="7 8" id="KW-0472">Membrane</keyword>
<dbReference type="VEuPathDB" id="FungiDB:PGUG_02298"/>
<feature type="transmembrane region" description="Helical" evidence="8">
    <location>
        <begin position="82"/>
        <end position="102"/>
    </location>
</feature>
<feature type="transmembrane region" description="Helical" evidence="8">
    <location>
        <begin position="114"/>
        <end position="132"/>
    </location>
</feature>
<evidence type="ECO:0000256" key="4">
    <source>
        <dbReference type="ARBA" id="ARBA00022692"/>
    </source>
</evidence>
<dbReference type="GO" id="GO:0005886">
    <property type="term" value="C:plasma membrane"/>
    <property type="evidence" value="ECO:0007669"/>
    <property type="project" value="TreeGrafter"/>
</dbReference>
<keyword evidence="6" id="KW-0406">Ion transport</keyword>
<sequence length="429" mass="48425">MSDKSQELKLDEIIDESKSVEEHGFKSVGALKASLMYKQYHTLTHKIFIFIGGFLAGFAYMLDSNLRSTFTGYATGSFGQHSLLSTINVVTTIIGVAGQVLFARLSDTFGRVEMYIVSIVLYVVGTIVQSQATDVARYATGAVIYELGYVGIVLLLMVMMADFSSMRSRLLFMLAPTFGSVILTWTSGNILSAVGPEAHWSWGIGMWAFIFPLANIPFLLCLGHMWLKARKLDEWRELNGTRREIFKRERFNFFKNLYWELDVVGVVLLTVVLGCILAPLTLAGGLQKEWKKAHIIVPIVVGCVLISVFLLWERFYARFPLCPMTYFKNRGIWCPLAISFLVLFINMVASEYLYTLLIVAVNQTTTSAQRIITLWGFVTSIVGFIYGLAVIYLRRLRPGLIFGTSMWMIAFGDVPLSRWHSIQARNHRC</sequence>
<dbReference type="KEGG" id="pgu:PGUG_02298"/>
<feature type="transmembrane region" description="Helical" evidence="8">
    <location>
        <begin position="43"/>
        <end position="62"/>
    </location>
</feature>
<dbReference type="GeneID" id="5127099"/>
<keyword evidence="4 8" id="KW-0812">Transmembrane</keyword>
<dbReference type="RefSeq" id="XP_001484569.2">
    <property type="nucleotide sequence ID" value="XM_001484519.1"/>
</dbReference>
<feature type="transmembrane region" description="Helical" evidence="8">
    <location>
        <begin position="332"/>
        <end position="354"/>
    </location>
</feature>
<dbReference type="AlphaFoldDB" id="A5DG97"/>
<comment type="subcellular location">
    <subcellularLocation>
        <location evidence="1">Endomembrane system</location>
        <topology evidence="1">Multi-pass membrane protein</topology>
    </subcellularLocation>
</comment>
<comment type="similarity">
    <text evidence="2">Belongs to the major facilitator superfamily.</text>
</comment>
<name>A5DG97_PICGU</name>
<keyword evidence="10" id="KW-1185">Reference proteome</keyword>
<dbReference type="PANTHER" id="PTHR23501:SF92">
    <property type="entry name" value="GLUTATHIONE EXCHANGER 1-RELATED"/>
    <property type="match status" value="1"/>
</dbReference>
<evidence type="ECO:0000313" key="9">
    <source>
        <dbReference type="EMBL" id="EDK38200.2"/>
    </source>
</evidence>
<dbReference type="SUPFAM" id="SSF103473">
    <property type="entry name" value="MFS general substrate transporter"/>
    <property type="match status" value="1"/>
</dbReference>
<dbReference type="InParanoid" id="A5DG97"/>
<dbReference type="OMA" id="VAQHEYI"/>
<feature type="transmembrane region" description="Helical" evidence="8">
    <location>
        <begin position="257"/>
        <end position="281"/>
    </location>
</feature>
<dbReference type="FunFam" id="1.20.1250.20:FF:000197">
    <property type="entry name" value="Siderophore iron transporter 1"/>
    <property type="match status" value="1"/>
</dbReference>
<feature type="transmembrane region" description="Helical" evidence="8">
    <location>
        <begin position="374"/>
        <end position="393"/>
    </location>
</feature>
<evidence type="ECO:0000256" key="2">
    <source>
        <dbReference type="ARBA" id="ARBA00008335"/>
    </source>
</evidence>
<accession>A5DG97</accession>
<dbReference type="OrthoDB" id="2241241at2759"/>
<dbReference type="PANTHER" id="PTHR23501">
    <property type="entry name" value="MAJOR FACILITATOR SUPERFAMILY"/>
    <property type="match status" value="1"/>
</dbReference>
<proteinExistence type="inferred from homology"/>
<evidence type="ECO:0000256" key="7">
    <source>
        <dbReference type="ARBA" id="ARBA00023136"/>
    </source>
</evidence>
<evidence type="ECO:0008006" key="11">
    <source>
        <dbReference type="Google" id="ProtNLM"/>
    </source>
</evidence>
<dbReference type="EMBL" id="CH408157">
    <property type="protein sequence ID" value="EDK38200.2"/>
    <property type="molecule type" value="Genomic_DNA"/>
</dbReference>
<dbReference type="Gene3D" id="1.20.1250.20">
    <property type="entry name" value="MFS general substrate transporter like domains"/>
    <property type="match status" value="1"/>
</dbReference>
<protein>
    <recommendedName>
        <fullName evidence="11">Major facilitator superfamily (MFS) profile domain-containing protein</fullName>
    </recommendedName>
</protein>
<dbReference type="HOGENOM" id="CLU_012970_2_1_1"/>
<evidence type="ECO:0000313" key="10">
    <source>
        <dbReference type="Proteomes" id="UP000001997"/>
    </source>
</evidence>
<dbReference type="GO" id="GO:0005774">
    <property type="term" value="C:vacuolar membrane"/>
    <property type="evidence" value="ECO:0007669"/>
    <property type="project" value="TreeGrafter"/>
</dbReference>
<dbReference type="GO" id="GO:0005768">
    <property type="term" value="C:endosome"/>
    <property type="evidence" value="ECO:0007669"/>
    <property type="project" value="TreeGrafter"/>
</dbReference>
<gene>
    <name evidence="9" type="ORF">PGUG_02298</name>
</gene>
<feature type="transmembrane region" description="Helical" evidence="8">
    <location>
        <begin position="170"/>
        <end position="192"/>
    </location>
</feature>